<keyword evidence="2" id="KW-1185">Reference proteome</keyword>
<sequence length="266" mass="30021">MDKVMESLNIRLQQESIKDILCDYMDKLKAKPKDSDLRSNFIELLCIDGQLERADQQLSLLIKQYPEYLVGGNNLRQLIHAAQARADFFAGNATVQLLKGDRQEFENLVALNIARCQKSEADIQQYAGQLESCRRQSAFMINQHKSDDCRDLDDSLAGYIELFGTDGQYYLVPFTDVDRIQFMPVTSLVEHIWRKVNIEVIDGPSGDAFIPMTYVDSLTDAQKLARETDWVEISGTSVVVGQGQKMWLAGDSALPLAQCELMENVA</sequence>
<dbReference type="Pfam" id="PF07024">
    <property type="entry name" value="ImpE"/>
    <property type="match status" value="1"/>
</dbReference>
<accession>A0A2T3P957</accession>
<dbReference type="AlphaFoldDB" id="A0A2T3P957"/>
<dbReference type="SUPFAM" id="SSF144059">
    <property type="entry name" value="ImpE-like"/>
    <property type="match status" value="1"/>
</dbReference>
<dbReference type="Proteomes" id="UP000240481">
    <property type="component" value="Unassembled WGS sequence"/>
</dbReference>
<protein>
    <submittedName>
        <fullName evidence="1">Protein of avirulence locus ImpE</fullName>
    </submittedName>
</protein>
<dbReference type="InterPro" id="IPR011990">
    <property type="entry name" value="TPR-like_helical_dom_sf"/>
</dbReference>
<dbReference type="EMBL" id="PYLZ01000003">
    <property type="protein sequence ID" value="PSW25358.1"/>
    <property type="molecule type" value="Genomic_DNA"/>
</dbReference>
<proteinExistence type="predicted"/>
<reference evidence="1 2" key="1">
    <citation type="submission" date="2018-01" db="EMBL/GenBank/DDBJ databases">
        <title>Whole genome sequencing of Histamine producing bacteria.</title>
        <authorList>
            <person name="Butler K."/>
        </authorList>
    </citation>
    <scope>NUCLEOTIDE SEQUENCE [LARGE SCALE GENOMIC DNA]</scope>
    <source>
        <strain evidence="1 2">DSM 24669</strain>
    </source>
</reference>
<dbReference type="OrthoDB" id="5416084at2"/>
<dbReference type="InterPro" id="IPR009211">
    <property type="entry name" value="TagJ"/>
</dbReference>
<organism evidence="1 2">
    <name type="scientific">Photobacterium swingsii</name>
    <dbReference type="NCBI Taxonomy" id="680026"/>
    <lineage>
        <taxon>Bacteria</taxon>
        <taxon>Pseudomonadati</taxon>
        <taxon>Pseudomonadota</taxon>
        <taxon>Gammaproteobacteria</taxon>
        <taxon>Vibrionales</taxon>
        <taxon>Vibrionaceae</taxon>
        <taxon>Photobacterium</taxon>
    </lineage>
</organism>
<gene>
    <name evidence="1" type="ORF">C9I94_06805</name>
</gene>
<evidence type="ECO:0000313" key="2">
    <source>
        <dbReference type="Proteomes" id="UP000240481"/>
    </source>
</evidence>
<dbReference type="Gene3D" id="1.25.40.10">
    <property type="entry name" value="Tetratricopeptide repeat domain"/>
    <property type="match status" value="1"/>
</dbReference>
<dbReference type="PIRSF" id="PIRSF029288">
    <property type="entry name" value="SciE_ImpE"/>
    <property type="match status" value="1"/>
</dbReference>
<dbReference type="STRING" id="680026.AB733_02865"/>
<comment type="caution">
    <text evidence="1">The sequence shown here is derived from an EMBL/GenBank/DDBJ whole genome shotgun (WGS) entry which is preliminary data.</text>
</comment>
<name>A0A2T3P957_9GAMM</name>
<evidence type="ECO:0000313" key="1">
    <source>
        <dbReference type="EMBL" id="PSW25358.1"/>
    </source>
</evidence>